<keyword evidence="2" id="KW-1185">Reference proteome</keyword>
<reference evidence="1" key="2">
    <citation type="submission" date="2021-10" db="EMBL/GenBank/DDBJ databases">
        <authorList>
            <person name="Piombo E."/>
        </authorList>
    </citation>
    <scope>NUCLEOTIDE SEQUENCE</scope>
</reference>
<feature type="non-terminal residue" evidence="1">
    <location>
        <position position="1"/>
    </location>
</feature>
<comment type="caution">
    <text evidence="1">The sequence shown here is derived from an EMBL/GenBank/DDBJ whole genome shotgun (WGS) entry which is preliminary data.</text>
</comment>
<reference evidence="1" key="1">
    <citation type="submission" date="2020-04" db="EMBL/GenBank/DDBJ databases">
        <authorList>
            <person name="Broberg M."/>
        </authorList>
    </citation>
    <scope>NUCLEOTIDE SEQUENCE</scope>
</reference>
<dbReference type="EMBL" id="CADEHS020000004">
    <property type="protein sequence ID" value="CAG9939495.1"/>
    <property type="molecule type" value="Genomic_DNA"/>
</dbReference>
<evidence type="ECO:0000313" key="1">
    <source>
        <dbReference type="EMBL" id="CAG9939495.1"/>
    </source>
</evidence>
<gene>
    <name evidence="1" type="ORF">CRV2_00009819</name>
</gene>
<organism evidence="1 2">
    <name type="scientific">Clonostachys rosea f. rosea IK726</name>
    <dbReference type="NCBI Taxonomy" id="1349383"/>
    <lineage>
        <taxon>Eukaryota</taxon>
        <taxon>Fungi</taxon>
        <taxon>Dikarya</taxon>
        <taxon>Ascomycota</taxon>
        <taxon>Pezizomycotina</taxon>
        <taxon>Sordariomycetes</taxon>
        <taxon>Hypocreomycetidae</taxon>
        <taxon>Hypocreales</taxon>
        <taxon>Bionectriaceae</taxon>
        <taxon>Clonostachys</taxon>
    </lineage>
</organism>
<dbReference type="Proteomes" id="UP000836387">
    <property type="component" value="Unassembled WGS sequence"/>
</dbReference>
<protein>
    <submittedName>
        <fullName evidence="1">Uncharacterized protein</fullName>
    </submittedName>
</protein>
<evidence type="ECO:0000313" key="2">
    <source>
        <dbReference type="Proteomes" id="UP000836387"/>
    </source>
</evidence>
<proteinExistence type="predicted"/>
<accession>A0ACA9TEV3</accession>
<sequence length="525" mass="55902">SAELTPVTLFIVELRSILFAGWINILTIFVPIGLITYVVKAQPTLIFLTNAVAIVPLSALLTEATERIADDAGDTIGALLNISLGNIVELILFVALANGHVRIVQASILGSILVNLLLILGSALLACGVADVETSYSTSGTEVFGCLLFVSVFAFLIPTAFEYTFQNAQDASSATLKLSRVSAFMVLAIYIIYLIYEVKYKGPHPSKLGSPGLDIEAQAGRIETQPSSLPAAPPPHPQPRTIRFAENDNREESKSKVMKHGGSILVDTSDDEEYTHTIYAVSAREIRGRGSAEGSARGKTVSGSRYQKLTRARGHSRSLSAGSRRRFASRDSSVASSRRLALRRSGLPPLSTMRGTVDGYGHLSAFPEPSMSNMIIGRYVSGFVLVLSSVLMSMNAEFLVSTIDDVTHNGQFSETIIGLIILPIAGNMAEYITVVTVAVREKLDLAIAVSVGSSIQIALCVTPLTILAAWILDQDLGLSFPFFEMATLVGSVLLVNLIIMSGGGGGARANALRGGLMCGCYTIVG</sequence>
<name>A0ACA9TEV3_BIOOC</name>